<dbReference type="InterPro" id="IPR035482">
    <property type="entry name" value="SIS_PGI_2"/>
</dbReference>
<evidence type="ECO:0000256" key="3">
    <source>
        <dbReference type="ARBA" id="ARBA00023235"/>
    </source>
</evidence>
<comment type="pathway">
    <text evidence="4">Carbohydrate degradation; glycolysis; D-glyceraldehyde 3-phosphate and glycerone phosphate from D-glucose: step 2/4.</text>
</comment>
<gene>
    <name evidence="5" type="ORF">Q4T40_21820</name>
</gene>
<dbReference type="InterPro" id="IPR046348">
    <property type="entry name" value="SIS_dom_sf"/>
</dbReference>
<dbReference type="CDD" id="cd05015">
    <property type="entry name" value="SIS_PGI_1"/>
    <property type="match status" value="1"/>
</dbReference>
<dbReference type="PANTHER" id="PTHR11469">
    <property type="entry name" value="GLUCOSE-6-PHOSPHATE ISOMERASE"/>
    <property type="match status" value="1"/>
</dbReference>
<dbReference type="Pfam" id="PF00342">
    <property type="entry name" value="PGI"/>
    <property type="match status" value="1"/>
</dbReference>
<comment type="similarity">
    <text evidence="4">Belongs to the GPI family.</text>
</comment>
<dbReference type="PRINTS" id="PR00662">
    <property type="entry name" value="G6PISOMERASE"/>
</dbReference>
<dbReference type="Proteomes" id="UP001254848">
    <property type="component" value="Unassembled WGS sequence"/>
</dbReference>
<protein>
    <recommendedName>
        <fullName evidence="4">Glucose-6-phosphate isomerase</fullName>
        <ecNumber evidence="4">5.3.1.9</ecNumber>
    </recommendedName>
</protein>
<dbReference type="InterPro" id="IPR001672">
    <property type="entry name" value="G6P_Isomerase"/>
</dbReference>
<dbReference type="PROSITE" id="PS51463">
    <property type="entry name" value="P_GLUCOSE_ISOMERASE_3"/>
    <property type="match status" value="1"/>
</dbReference>
<name>A0ABU3P4D6_9FIRM</name>
<reference evidence="5 6" key="1">
    <citation type="submission" date="2023-07" db="EMBL/GenBank/DDBJ databases">
        <title>The novel representative of Negativicutes class, Anaeroselena agilis gen. nov. sp. nov.</title>
        <authorList>
            <person name="Prokofeva M.I."/>
            <person name="Elcheninov A.G."/>
            <person name="Klyukina A."/>
            <person name="Kublanov I.V."/>
            <person name="Frolov E.N."/>
            <person name="Podosokorskaya O.A."/>
        </authorList>
    </citation>
    <scope>NUCLEOTIDE SEQUENCE [LARGE SCALE GENOMIC DNA]</scope>
    <source>
        <strain evidence="5 6">4137-cl</strain>
    </source>
</reference>
<dbReference type="InterPro" id="IPR035476">
    <property type="entry name" value="SIS_PGI_1"/>
</dbReference>
<evidence type="ECO:0000256" key="4">
    <source>
        <dbReference type="RuleBase" id="RU000612"/>
    </source>
</evidence>
<accession>A0ABU3P4D6</accession>
<dbReference type="PANTHER" id="PTHR11469:SF1">
    <property type="entry name" value="GLUCOSE-6-PHOSPHATE ISOMERASE"/>
    <property type="match status" value="1"/>
</dbReference>
<evidence type="ECO:0000256" key="2">
    <source>
        <dbReference type="ARBA" id="ARBA00023152"/>
    </source>
</evidence>
<evidence type="ECO:0000256" key="1">
    <source>
        <dbReference type="ARBA" id="ARBA00022432"/>
    </source>
</evidence>
<dbReference type="GO" id="GO:0016853">
    <property type="term" value="F:isomerase activity"/>
    <property type="evidence" value="ECO:0007669"/>
    <property type="project" value="UniProtKB-KW"/>
</dbReference>
<comment type="catalytic activity">
    <reaction evidence="4">
        <text>alpha-D-glucose 6-phosphate = beta-D-fructose 6-phosphate</text>
        <dbReference type="Rhea" id="RHEA:11816"/>
        <dbReference type="ChEBI" id="CHEBI:57634"/>
        <dbReference type="ChEBI" id="CHEBI:58225"/>
        <dbReference type="EC" id="5.3.1.9"/>
    </reaction>
</comment>
<dbReference type="CDD" id="cd05016">
    <property type="entry name" value="SIS_PGI_2"/>
    <property type="match status" value="1"/>
</dbReference>
<proteinExistence type="inferred from homology"/>
<evidence type="ECO:0000313" key="5">
    <source>
        <dbReference type="EMBL" id="MDT8903878.1"/>
    </source>
</evidence>
<comment type="caution">
    <text evidence="5">The sequence shown here is derived from an EMBL/GenBank/DDBJ whole genome shotgun (WGS) entry which is preliminary data.</text>
</comment>
<keyword evidence="3 4" id="KW-0413">Isomerase</keyword>
<sequence length="480" mass="51636">MLTLPSGFAFDYANLYGDGKVTGADIAGIAGRIAAAHAAVGHMRATGEVRGHLSKDGVPEKVLFSQLPYVAAGNLNSPESIRRLKDFGASLRHRTDAVIHFGIGGSYLGNRVLFDAHCGEFWNSRSPEERGGYPELYFSGNNLDPLRTDDLIKHIRAAAAEKTPYRLLLVVVSKSGGTLDTMGSFMVVHEALRQVPGLELSVVAVTDPAGGDKATLLKKLANDSGWPTFAVPDGVGGRFSVFSEVGLVTAACIGFDLDAFLAGARSMDQACLEGDPRTNPALLNAVLKYLAAANHGRNIEIFMPYADRLKAVAEWYVQLLAESLGKRTDRQGREVFYGRTPVVAVGTTDMHAQTQQHQDGARDKVVQFVRVAAWDSDPVIPDAFPSARELTKISSLRMSQALDAALEANAQALAADGRYSAVFHLPHLDAFHLGELLYLLALSVAYEGELADVDAFDQPGVEAYKRIMSPKLAALKQAGR</sequence>
<organism evidence="5 6">
    <name type="scientific">Anaeroselena agilis</name>
    <dbReference type="NCBI Taxonomy" id="3063788"/>
    <lineage>
        <taxon>Bacteria</taxon>
        <taxon>Bacillati</taxon>
        <taxon>Bacillota</taxon>
        <taxon>Negativicutes</taxon>
        <taxon>Acetonemataceae</taxon>
        <taxon>Anaeroselena</taxon>
    </lineage>
</organism>
<dbReference type="RefSeq" id="WP_413782319.1">
    <property type="nucleotide sequence ID" value="NZ_JAUOZS010000001.1"/>
</dbReference>
<dbReference type="Gene3D" id="3.40.50.10490">
    <property type="entry name" value="Glucose-6-phosphate isomerase like protein, domain 1"/>
    <property type="match status" value="2"/>
</dbReference>
<dbReference type="EMBL" id="JAUOZS010000001">
    <property type="protein sequence ID" value="MDT8903878.1"/>
    <property type="molecule type" value="Genomic_DNA"/>
</dbReference>
<keyword evidence="1 4" id="KW-0312">Gluconeogenesis</keyword>
<keyword evidence="2 4" id="KW-0324">Glycolysis</keyword>
<dbReference type="SUPFAM" id="SSF53697">
    <property type="entry name" value="SIS domain"/>
    <property type="match status" value="1"/>
</dbReference>
<evidence type="ECO:0000313" key="6">
    <source>
        <dbReference type="Proteomes" id="UP001254848"/>
    </source>
</evidence>
<keyword evidence="6" id="KW-1185">Reference proteome</keyword>
<dbReference type="EC" id="5.3.1.9" evidence="4"/>